<gene>
    <name evidence="1" type="ORF">LCGC14_0626910</name>
</gene>
<proteinExistence type="predicted"/>
<dbReference type="PANTHER" id="PTHR34290">
    <property type="entry name" value="SI:CH73-390P7.2"/>
    <property type="match status" value="1"/>
</dbReference>
<dbReference type="InterPro" id="IPR044691">
    <property type="entry name" value="DCC1_Trx"/>
</dbReference>
<dbReference type="GO" id="GO:0015035">
    <property type="term" value="F:protein-disulfide reductase activity"/>
    <property type="evidence" value="ECO:0007669"/>
    <property type="project" value="InterPro"/>
</dbReference>
<dbReference type="InterPro" id="IPR007263">
    <property type="entry name" value="DCC1-like"/>
</dbReference>
<evidence type="ECO:0008006" key="2">
    <source>
        <dbReference type="Google" id="ProtNLM"/>
    </source>
</evidence>
<dbReference type="Pfam" id="PF04134">
    <property type="entry name" value="DCC1-like"/>
    <property type="match status" value="1"/>
</dbReference>
<dbReference type="PANTHER" id="PTHR34290:SF2">
    <property type="entry name" value="OS04G0668800 PROTEIN"/>
    <property type="match status" value="1"/>
</dbReference>
<dbReference type="AlphaFoldDB" id="A0A0F9R860"/>
<sequence>MLAKPILFYDGQCPLCRREIDHYRKVDKAARIDWQDIFASDNTLARYSLDHTDAMKVIHAVDSAGNLQSGAHAFIVVWQELPGYRHLATLLKKLHLVGLANRAYLVFARLRFRSRCKQGCDLPPR</sequence>
<evidence type="ECO:0000313" key="1">
    <source>
        <dbReference type="EMBL" id="KKN50999.1"/>
    </source>
</evidence>
<dbReference type="EMBL" id="LAZR01001084">
    <property type="protein sequence ID" value="KKN50999.1"/>
    <property type="molecule type" value="Genomic_DNA"/>
</dbReference>
<accession>A0A0F9R860</accession>
<reference evidence="1" key="1">
    <citation type="journal article" date="2015" name="Nature">
        <title>Complex archaea that bridge the gap between prokaryotes and eukaryotes.</title>
        <authorList>
            <person name="Spang A."/>
            <person name="Saw J.H."/>
            <person name="Jorgensen S.L."/>
            <person name="Zaremba-Niedzwiedzka K."/>
            <person name="Martijn J."/>
            <person name="Lind A.E."/>
            <person name="van Eijk R."/>
            <person name="Schleper C."/>
            <person name="Guy L."/>
            <person name="Ettema T.J."/>
        </authorList>
    </citation>
    <scope>NUCLEOTIDE SEQUENCE</scope>
</reference>
<protein>
    <recommendedName>
        <fullName evidence="2">Thiol-disulfide oxidoreductase DCC</fullName>
    </recommendedName>
</protein>
<comment type="caution">
    <text evidence="1">The sequence shown here is derived from an EMBL/GenBank/DDBJ whole genome shotgun (WGS) entry which is preliminary data.</text>
</comment>
<organism evidence="1">
    <name type="scientific">marine sediment metagenome</name>
    <dbReference type="NCBI Taxonomy" id="412755"/>
    <lineage>
        <taxon>unclassified sequences</taxon>
        <taxon>metagenomes</taxon>
        <taxon>ecological metagenomes</taxon>
    </lineage>
</organism>
<name>A0A0F9R860_9ZZZZ</name>